<name>A0A0V1HDX5_9BILA</name>
<dbReference type="InterPro" id="IPR001878">
    <property type="entry name" value="Znf_CCHC"/>
</dbReference>
<keyword evidence="1" id="KW-0862">Zinc</keyword>
<reference evidence="3 4" key="1">
    <citation type="submission" date="2015-01" db="EMBL/GenBank/DDBJ databases">
        <title>Evolution of Trichinella species and genotypes.</title>
        <authorList>
            <person name="Korhonen P.K."/>
            <person name="Edoardo P."/>
            <person name="Giuseppe L.R."/>
            <person name="Gasser R.B."/>
        </authorList>
    </citation>
    <scope>NUCLEOTIDE SEQUENCE [LARGE SCALE GENOMIC DNA]</scope>
    <source>
        <strain evidence="3">ISS1029</strain>
    </source>
</reference>
<keyword evidence="4" id="KW-1185">Reference proteome</keyword>
<dbReference type="PROSITE" id="PS50158">
    <property type="entry name" value="ZF_CCHC"/>
    <property type="match status" value="1"/>
</dbReference>
<sequence>MASATNLLDELEELCIASAVVVEIEEQISMTERLYLETEALQMEFEQTLADKEMQRVMEDWSKRQKLSDHSRSAVQAGNGKLPELKLPQFSGEVLEFPTFWAQFEVSVHDRSDVDAAMKFAYLLSSTERKAQSALDGIPVTAADYTRAVDILTTRFGRPKMVTREHGISMWKAPACCEMTTRGIQKLVDELKALEMSLGVRQGPLRRSLSGKTCPFCQGRHEADACDEFIRADLARRKAMVREKGVCFKCLETGHRTQDCHEGRSCSVAGCGRAHHMLLHPNKPADQIMHARAYGPDGNHLVANCQLDTEAQVSFIRKNLAEALGLTGGLNSGWGLIAIQTSRRRDAEILATQLEELMAAKGFHLHKWASNEPTALGLIPAERCAAGTEGCLWKTLGIF</sequence>
<evidence type="ECO:0000259" key="2">
    <source>
        <dbReference type="PROSITE" id="PS50158"/>
    </source>
</evidence>
<dbReference type="PANTHER" id="PTHR47331">
    <property type="entry name" value="PHD-TYPE DOMAIN-CONTAINING PROTEIN"/>
    <property type="match status" value="1"/>
</dbReference>
<dbReference type="InterPro" id="IPR036875">
    <property type="entry name" value="Znf_CCHC_sf"/>
</dbReference>
<dbReference type="GO" id="GO:0019899">
    <property type="term" value="F:enzyme binding"/>
    <property type="evidence" value="ECO:0007669"/>
    <property type="project" value="UniProtKB-ARBA"/>
</dbReference>
<dbReference type="STRING" id="268475.A0A0V1HDX5"/>
<feature type="domain" description="CCHC-type" evidence="2">
    <location>
        <begin position="247"/>
        <end position="260"/>
    </location>
</feature>
<organism evidence="3 4">
    <name type="scientific">Trichinella zimbabwensis</name>
    <dbReference type="NCBI Taxonomy" id="268475"/>
    <lineage>
        <taxon>Eukaryota</taxon>
        <taxon>Metazoa</taxon>
        <taxon>Ecdysozoa</taxon>
        <taxon>Nematoda</taxon>
        <taxon>Enoplea</taxon>
        <taxon>Dorylaimia</taxon>
        <taxon>Trichinellida</taxon>
        <taxon>Trichinellidae</taxon>
        <taxon>Trichinella</taxon>
    </lineage>
</organism>
<dbReference type="Pfam" id="PF03564">
    <property type="entry name" value="DUF1759"/>
    <property type="match status" value="1"/>
</dbReference>
<keyword evidence="1" id="KW-0479">Metal-binding</keyword>
<evidence type="ECO:0000313" key="4">
    <source>
        <dbReference type="Proteomes" id="UP000055024"/>
    </source>
</evidence>
<dbReference type="AlphaFoldDB" id="A0A0V1HDX5"/>
<keyword evidence="1" id="KW-0863">Zinc-finger</keyword>
<dbReference type="EMBL" id="JYDP01000085">
    <property type="protein sequence ID" value="KRZ08508.1"/>
    <property type="molecule type" value="Genomic_DNA"/>
</dbReference>
<proteinExistence type="predicted"/>
<gene>
    <name evidence="3" type="ORF">T11_12902</name>
</gene>
<comment type="caution">
    <text evidence="3">The sequence shown here is derived from an EMBL/GenBank/DDBJ whole genome shotgun (WGS) entry which is preliminary data.</text>
</comment>
<protein>
    <recommendedName>
        <fullName evidence="2">CCHC-type domain-containing protein</fullName>
    </recommendedName>
</protein>
<dbReference type="SUPFAM" id="SSF57756">
    <property type="entry name" value="Retrovirus zinc finger-like domains"/>
    <property type="match status" value="1"/>
</dbReference>
<evidence type="ECO:0000313" key="3">
    <source>
        <dbReference type="EMBL" id="KRZ08508.1"/>
    </source>
</evidence>
<dbReference type="InterPro" id="IPR005312">
    <property type="entry name" value="DUF1759"/>
</dbReference>
<dbReference type="GO" id="GO:0008270">
    <property type="term" value="F:zinc ion binding"/>
    <property type="evidence" value="ECO:0007669"/>
    <property type="project" value="UniProtKB-KW"/>
</dbReference>
<dbReference type="Proteomes" id="UP000055024">
    <property type="component" value="Unassembled WGS sequence"/>
</dbReference>
<dbReference type="OrthoDB" id="5864015at2759"/>
<dbReference type="GO" id="GO:0003676">
    <property type="term" value="F:nucleic acid binding"/>
    <property type="evidence" value="ECO:0007669"/>
    <property type="project" value="InterPro"/>
</dbReference>
<evidence type="ECO:0000256" key="1">
    <source>
        <dbReference type="PROSITE-ProRule" id="PRU00047"/>
    </source>
</evidence>
<accession>A0A0V1HDX5</accession>
<dbReference type="PANTHER" id="PTHR47331:SF1">
    <property type="entry name" value="GAG-LIKE PROTEIN"/>
    <property type="match status" value="1"/>
</dbReference>